<dbReference type="Proteomes" id="UP000054485">
    <property type="component" value="Unassembled WGS sequence"/>
</dbReference>
<name>A0A0D0BB36_9AGAM</name>
<dbReference type="AlphaFoldDB" id="A0A0D0BB36"/>
<protein>
    <submittedName>
        <fullName evidence="1">Uncharacterized protein</fullName>
    </submittedName>
</protein>
<sequence length="56" mass="5887">MIASHPSGYLFGPIALSGSWEQWSCIDVEGQPIPIGNGLGICHDSEVAMKVHCGSC</sequence>
<gene>
    <name evidence="1" type="ORF">CY34DRAFT_803819</name>
</gene>
<dbReference type="InParanoid" id="A0A0D0BB36"/>
<keyword evidence="2" id="KW-1185">Reference proteome</keyword>
<dbReference type="HOGENOM" id="CLU_3015798_0_0_1"/>
<reference evidence="2" key="2">
    <citation type="submission" date="2015-01" db="EMBL/GenBank/DDBJ databases">
        <title>Evolutionary Origins and Diversification of the Mycorrhizal Mutualists.</title>
        <authorList>
            <consortium name="DOE Joint Genome Institute"/>
            <consortium name="Mycorrhizal Genomics Consortium"/>
            <person name="Kohler A."/>
            <person name="Kuo A."/>
            <person name="Nagy L.G."/>
            <person name="Floudas D."/>
            <person name="Copeland A."/>
            <person name="Barry K.W."/>
            <person name="Cichocki N."/>
            <person name="Veneault-Fourrey C."/>
            <person name="LaButti K."/>
            <person name="Lindquist E.A."/>
            <person name="Lipzen A."/>
            <person name="Lundell T."/>
            <person name="Morin E."/>
            <person name="Murat C."/>
            <person name="Riley R."/>
            <person name="Ohm R."/>
            <person name="Sun H."/>
            <person name="Tunlid A."/>
            <person name="Henrissat B."/>
            <person name="Grigoriev I.V."/>
            <person name="Hibbett D.S."/>
            <person name="Martin F."/>
        </authorList>
    </citation>
    <scope>NUCLEOTIDE SEQUENCE [LARGE SCALE GENOMIC DNA]</scope>
    <source>
        <strain evidence="2">UH-Slu-Lm8-n1</strain>
    </source>
</reference>
<reference evidence="1 2" key="1">
    <citation type="submission" date="2014-04" db="EMBL/GenBank/DDBJ databases">
        <authorList>
            <consortium name="DOE Joint Genome Institute"/>
            <person name="Kuo A."/>
            <person name="Ruytinx J."/>
            <person name="Rineau F."/>
            <person name="Colpaert J."/>
            <person name="Kohler A."/>
            <person name="Nagy L.G."/>
            <person name="Floudas D."/>
            <person name="Copeland A."/>
            <person name="Barry K.W."/>
            <person name="Cichocki N."/>
            <person name="Veneault-Fourrey C."/>
            <person name="LaButti K."/>
            <person name="Lindquist E.A."/>
            <person name="Lipzen A."/>
            <person name="Lundell T."/>
            <person name="Morin E."/>
            <person name="Murat C."/>
            <person name="Sun H."/>
            <person name="Tunlid A."/>
            <person name="Henrissat B."/>
            <person name="Grigoriev I.V."/>
            <person name="Hibbett D.S."/>
            <person name="Martin F."/>
            <person name="Nordberg H.P."/>
            <person name="Cantor M.N."/>
            <person name="Hua S.X."/>
        </authorList>
    </citation>
    <scope>NUCLEOTIDE SEQUENCE [LARGE SCALE GENOMIC DNA]</scope>
    <source>
        <strain evidence="1 2">UH-Slu-Lm8-n1</strain>
    </source>
</reference>
<dbReference type="EMBL" id="KN835212">
    <property type="protein sequence ID" value="KIK43472.1"/>
    <property type="molecule type" value="Genomic_DNA"/>
</dbReference>
<proteinExistence type="predicted"/>
<evidence type="ECO:0000313" key="2">
    <source>
        <dbReference type="Proteomes" id="UP000054485"/>
    </source>
</evidence>
<evidence type="ECO:0000313" key="1">
    <source>
        <dbReference type="EMBL" id="KIK43472.1"/>
    </source>
</evidence>
<organism evidence="1 2">
    <name type="scientific">Suillus luteus UH-Slu-Lm8-n1</name>
    <dbReference type="NCBI Taxonomy" id="930992"/>
    <lineage>
        <taxon>Eukaryota</taxon>
        <taxon>Fungi</taxon>
        <taxon>Dikarya</taxon>
        <taxon>Basidiomycota</taxon>
        <taxon>Agaricomycotina</taxon>
        <taxon>Agaricomycetes</taxon>
        <taxon>Agaricomycetidae</taxon>
        <taxon>Boletales</taxon>
        <taxon>Suillineae</taxon>
        <taxon>Suillaceae</taxon>
        <taxon>Suillus</taxon>
    </lineage>
</organism>
<accession>A0A0D0BB36</accession>